<evidence type="ECO:0000313" key="2">
    <source>
        <dbReference type="EMBL" id="ALN59231.1"/>
    </source>
</evidence>
<dbReference type="Pfam" id="PF01965">
    <property type="entry name" value="DJ-1_PfpI"/>
    <property type="match status" value="1"/>
</dbReference>
<dbReference type="PANTHER" id="PTHR43130">
    <property type="entry name" value="ARAC-FAMILY TRANSCRIPTIONAL REGULATOR"/>
    <property type="match status" value="1"/>
</dbReference>
<dbReference type="InterPro" id="IPR002818">
    <property type="entry name" value="DJ-1/PfpI"/>
</dbReference>
<feature type="domain" description="DJ-1/PfpI" evidence="1">
    <location>
        <begin position="4"/>
        <end position="166"/>
    </location>
</feature>
<organism evidence="2 3">
    <name type="scientific">Lysobacter enzymogenes</name>
    <dbReference type="NCBI Taxonomy" id="69"/>
    <lineage>
        <taxon>Bacteria</taxon>
        <taxon>Pseudomonadati</taxon>
        <taxon>Pseudomonadota</taxon>
        <taxon>Gammaproteobacteria</taxon>
        <taxon>Lysobacterales</taxon>
        <taxon>Lysobacteraceae</taxon>
        <taxon>Lysobacter</taxon>
    </lineage>
</organism>
<dbReference type="GO" id="GO:0006355">
    <property type="term" value="P:regulation of DNA-templated transcription"/>
    <property type="evidence" value="ECO:0007669"/>
    <property type="project" value="TreeGrafter"/>
</dbReference>
<evidence type="ECO:0000259" key="1">
    <source>
        <dbReference type="Pfam" id="PF01965"/>
    </source>
</evidence>
<dbReference type="SUPFAM" id="SSF52317">
    <property type="entry name" value="Class I glutamine amidotransferase-like"/>
    <property type="match status" value="1"/>
</dbReference>
<dbReference type="PATRIC" id="fig|69.6.peg.3827"/>
<dbReference type="AlphaFoldDB" id="A0A0S2DLP6"/>
<dbReference type="Proteomes" id="UP000061569">
    <property type="component" value="Chromosome"/>
</dbReference>
<dbReference type="STRING" id="69.GLE_3888"/>
<dbReference type="PANTHER" id="PTHR43130:SF3">
    <property type="entry name" value="HTH-TYPE TRANSCRIPTIONAL REGULATOR RV1931C"/>
    <property type="match status" value="1"/>
</dbReference>
<name>A0A0S2DLP6_LYSEN</name>
<protein>
    <submittedName>
        <fullName evidence="2">ThiJ/PfpI family protein</fullName>
    </submittedName>
</protein>
<dbReference type="Gene3D" id="3.40.50.880">
    <property type="match status" value="1"/>
</dbReference>
<sequence length="190" mass="19824">MTQRIVLLMIDRPADWEYAPLAGAAHAWFGIDVVSASIDAAPLTTMGGLSLQPQRRLAELDPGDGDLWVVPGSPLWDEAPAPAPIVQALRERAARGGAIAGICGGTRALAAAGLLNERAHTSNEPGYLDAVPGYSGQAQYREQACVSTGGIVTAPGTSPVSFAEACLWLVAPEQADGIAQMRAMFARDFA</sequence>
<dbReference type="KEGG" id="lez:GLE_3888"/>
<reference evidence="2 3" key="1">
    <citation type="submission" date="2015-11" db="EMBL/GenBank/DDBJ databases">
        <title>Genome sequences of Lysobacter enzymogenes strain C3 and Lysobacter antibioticus ATCC 29479.</title>
        <authorList>
            <person name="Kobayashi D.Y."/>
        </authorList>
    </citation>
    <scope>NUCLEOTIDE SEQUENCE [LARGE SCALE GENOMIC DNA]</scope>
    <source>
        <strain evidence="2 3">C3</strain>
    </source>
</reference>
<dbReference type="InterPro" id="IPR052158">
    <property type="entry name" value="INH-QAR"/>
</dbReference>
<gene>
    <name evidence="2" type="ORF">GLE_3888</name>
</gene>
<proteinExistence type="predicted"/>
<evidence type="ECO:0000313" key="3">
    <source>
        <dbReference type="Proteomes" id="UP000061569"/>
    </source>
</evidence>
<dbReference type="InterPro" id="IPR029062">
    <property type="entry name" value="Class_I_gatase-like"/>
</dbReference>
<dbReference type="EMBL" id="CP013140">
    <property type="protein sequence ID" value="ALN59231.1"/>
    <property type="molecule type" value="Genomic_DNA"/>
</dbReference>
<accession>A0A0S2DLP6</accession>
<dbReference type="OrthoDB" id="6003696at2"/>